<feature type="chain" id="PRO_5045152576" evidence="2">
    <location>
        <begin position="25"/>
        <end position="342"/>
    </location>
</feature>
<evidence type="ECO:0000256" key="1">
    <source>
        <dbReference type="SAM" id="MobiDB-lite"/>
    </source>
</evidence>
<organism evidence="3 4">
    <name type="scientific">Pendulispora rubella</name>
    <dbReference type="NCBI Taxonomy" id="2741070"/>
    <lineage>
        <taxon>Bacteria</taxon>
        <taxon>Pseudomonadati</taxon>
        <taxon>Myxococcota</taxon>
        <taxon>Myxococcia</taxon>
        <taxon>Myxococcales</taxon>
        <taxon>Sorangiineae</taxon>
        <taxon>Pendulisporaceae</taxon>
        <taxon>Pendulispora</taxon>
    </lineage>
</organism>
<evidence type="ECO:0000313" key="3">
    <source>
        <dbReference type="EMBL" id="WXB02678.1"/>
    </source>
</evidence>
<keyword evidence="2" id="KW-0732">Signal</keyword>
<evidence type="ECO:0000256" key="2">
    <source>
        <dbReference type="SAM" id="SignalP"/>
    </source>
</evidence>
<proteinExistence type="predicted"/>
<keyword evidence="4" id="KW-1185">Reference proteome</keyword>
<dbReference type="Proteomes" id="UP001374803">
    <property type="component" value="Chromosome"/>
</dbReference>
<feature type="region of interest" description="Disordered" evidence="1">
    <location>
        <begin position="147"/>
        <end position="172"/>
    </location>
</feature>
<accession>A0ABZ2KVG9</accession>
<reference evidence="3" key="1">
    <citation type="submission" date="2021-12" db="EMBL/GenBank/DDBJ databases">
        <title>Discovery of the Pendulisporaceae a myxobacterial family with distinct sporulation behavior and unique specialized metabolism.</title>
        <authorList>
            <person name="Garcia R."/>
            <person name="Popoff A."/>
            <person name="Bader C.D."/>
            <person name="Loehr J."/>
            <person name="Walesch S."/>
            <person name="Walt C."/>
            <person name="Boldt J."/>
            <person name="Bunk B."/>
            <person name="Haeckl F.J.F.P.J."/>
            <person name="Gunesch A.P."/>
            <person name="Birkelbach J."/>
            <person name="Nuebel U."/>
            <person name="Pietschmann T."/>
            <person name="Bach T."/>
            <person name="Mueller R."/>
        </authorList>
    </citation>
    <scope>NUCLEOTIDE SEQUENCE</scope>
    <source>
        <strain evidence="3">MSr11367</strain>
    </source>
</reference>
<name>A0ABZ2KVG9_9BACT</name>
<feature type="compositionally biased region" description="Pro residues" evidence="1">
    <location>
        <begin position="152"/>
        <end position="168"/>
    </location>
</feature>
<dbReference type="EMBL" id="CP089983">
    <property type="protein sequence ID" value="WXB02678.1"/>
    <property type="molecule type" value="Genomic_DNA"/>
</dbReference>
<dbReference type="RefSeq" id="WP_394832307.1">
    <property type="nucleotide sequence ID" value="NZ_CP089929.1"/>
</dbReference>
<gene>
    <name evidence="3" type="ORF">LVJ94_37925</name>
</gene>
<feature type="signal peptide" evidence="2">
    <location>
        <begin position="1"/>
        <end position="24"/>
    </location>
</feature>
<protein>
    <submittedName>
        <fullName evidence="3">Uncharacterized protein</fullName>
    </submittedName>
</protein>
<evidence type="ECO:0000313" key="4">
    <source>
        <dbReference type="Proteomes" id="UP001374803"/>
    </source>
</evidence>
<sequence length="342" mass="36301">MRSSFRIFAWVAFGVFTLPHLARAEEQSEPVVLLYRAPASGACPTETAFLEQVRQRTTKLRAPRAGEPFRRFTVDMRATRTETRGRLSIRDSDGAEAVRTVSGEDCGEVGSALALAVAIAVDPTVSLGPAPEGDPADSPFANRESRIANAKPAPPPPAPVRPAPAPPKRTPRVRAALAAEGVMATGVAPGVLWGAGLAATWTAPLAFEPSLRAGVAYSSSAPASVDAAEAHFARWTASLEGCALRMRLGRMSLFPCAKLEVGALRAEGQNIARATSDVRPWVAVGPSARVRWLVPGQRLFVEGGVAAMVPLTRDRFFFQPNITIHRAAVLGAEADLALGLEW</sequence>